<dbReference type="Pfam" id="PF05343">
    <property type="entry name" value="Peptidase_M42"/>
    <property type="match status" value="1"/>
</dbReference>
<evidence type="ECO:0000256" key="7">
    <source>
        <dbReference type="PIRSR" id="PIRSR001123-1"/>
    </source>
</evidence>
<keyword evidence="4 8" id="KW-0479">Metal-binding</keyword>
<comment type="cofactor">
    <cofactor evidence="8">
        <name>a divalent metal cation</name>
        <dbReference type="ChEBI" id="CHEBI:60240"/>
    </cofactor>
    <text evidence="8">Binds 2 divalent metal cations per subunit.</text>
</comment>
<dbReference type="CDD" id="cd05656">
    <property type="entry name" value="M42_Frv"/>
    <property type="match status" value="1"/>
</dbReference>
<evidence type="ECO:0000256" key="5">
    <source>
        <dbReference type="ARBA" id="ARBA00022801"/>
    </source>
</evidence>
<dbReference type="PANTHER" id="PTHR32481:SF0">
    <property type="entry name" value="AMINOPEPTIDASE YPDE-RELATED"/>
    <property type="match status" value="1"/>
</dbReference>
<name>A0A5B8Y112_9DELT</name>
<dbReference type="InterPro" id="IPR008007">
    <property type="entry name" value="Peptidase_M42"/>
</dbReference>
<feature type="binding site" evidence="8">
    <location>
        <position position="316"/>
    </location>
    <ligand>
        <name>Zn(2+)</name>
        <dbReference type="ChEBI" id="CHEBI:29105"/>
        <label>2</label>
    </ligand>
</feature>
<feature type="binding site" evidence="8">
    <location>
        <position position="175"/>
    </location>
    <ligand>
        <name>Zn(2+)</name>
        <dbReference type="ChEBI" id="CHEBI:29105"/>
        <label>1</label>
    </ligand>
</feature>
<protein>
    <submittedName>
        <fullName evidence="9">M42 family metallopeptidase</fullName>
    </submittedName>
</protein>
<dbReference type="InterPro" id="IPR023367">
    <property type="entry name" value="Peptidase_M42_dom2"/>
</dbReference>
<dbReference type="GO" id="GO:0004177">
    <property type="term" value="F:aminopeptidase activity"/>
    <property type="evidence" value="ECO:0007669"/>
    <property type="project" value="UniProtKB-UniRule"/>
</dbReference>
<dbReference type="RefSeq" id="WP_146962582.1">
    <property type="nucleotide sequence ID" value="NZ_CP042467.1"/>
</dbReference>
<dbReference type="AlphaFoldDB" id="A0A5B8Y112"/>
<feature type="active site" description="Proton acceptor" evidence="7">
    <location>
        <position position="205"/>
    </location>
</feature>
<evidence type="ECO:0000256" key="2">
    <source>
        <dbReference type="ARBA" id="ARBA00022438"/>
    </source>
</evidence>
<keyword evidence="5" id="KW-0378">Hydrolase</keyword>
<dbReference type="Gene3D" id="3.40.630.10">
    <property type="entry name" value="Zn peptidases"/>
    <property type="match status" value="1"/>
</dbReference>
<dbReference type="GO" id="GO:0006508">
    <property type="term" value="P:proteolysis"/>
    <property type="evidence" value="ECO:0007669"/>
    <property type="project" value="UniProtKB-KW"/>
</dbReference>
<dbReference type="SUPFAM" id="SSF53187">
    <property type="entry name" value="Zn-dependent exopeptidases"/>
    <property type="match status" value="1"/>
</dbReference>
<evidence type="ECO:0000313" key="10">
    <source>
        <dbReference type="Proteomes" id="UP000321595"/>
    </source>
</evidence>
<keyword evidence="10" id="KW-1185">Reference proteome</keyword>
<keyword evidence="3" id="KW-0645">Protease</keyword>
<dbReference type="SUPFAM" id="SSF101821">
    <property type="entry name" value="Aminopeptidase/glucanase lid domain"/>
    <property type="match status" value="1"/>
</dbReference>
<dbReference type="PIRSF" id="PIRSF001123">
    <property type="entry name" value="PepA_GA"/>
    <property type="match status" value="1"/>
</dbReference>
<keyword evidence="2" id="KW-0031">Aminopeptidase</keyword>
<dbReference type="EMBL" id="CP042467">
    <property type="protein sequence ID" value="QED29349.1"/>
    <property type="molecule type" value="Genomic_DNA"/>
</dbReference>
<dbReference type="OrthoDB" id="9772053at2"/>
<evidence type="ECO:0000256" key="1">
    <source>
        <dbReference type="ARBA" id="ARBA00006272"/>
    </source>
</evidence>
<accession>A0A5B8Y112</accession>
<dbReference type="GO" id="GO:0046872">
    <property type="term" value="F:metal ion binding"/>
    <property type="evidence" value="ECO:0007669"/>
    <property type="project" value="UniProtKB-UniRule"/>
</dbReference>
<dbReference type="Proteomes" id="UP000321595">
    <property type="component" value="Chromosome"/>
</dbReference>
<evidence type="ECO:0000256" key="3">
    <source>
        <dbReference type="ARBA" id="ARBA00022670"/>
    </source>
</evidence>
<organism evidence="9 10">
    <name type="scientific">Microvenator marinus</name>
    <dbReference type="NCBI Taxonomy" id="2600177"/>
    <lineage>
        <taxon>Bacteria</taxon>
        <taxon>Deltaproteobacteria</taxon>
        <taxon>Bradymonadales</taxon>
        <taxon>Microvenatoraceae</taxon>
        <taxon>Microvenator</taxon>
    </lineage>
</organism>
<feature type="binding site" evidence="8">
    <location>
        <position position="175"/>
    </location>
    <ligand>
        <name>Zn(2+)</name>
        <dbReference type="ChEBI" id="CHEBI:29105"/>
        <label>2</label>
    </ligand>
</feature>
<evidence type="ECO:0000313" key="9">
    <source>
        <dbReference type="EMBL" id="QED29349.1"/>
    </source>
</evidence>
<evidence type="ECO:0000256" key="8">
    <source>
        <dbReference type="PIRSR" id="PIRSR001123-2"/>
    </source>
</evidence>
<sequence>MKILKALSELPGAPGREERVRDYIKELVAPHVDEMHTDALGNLICLKRGSAKKPRKVMVACHMDEIAFYVRSVDEKGFIRVHHVGGFDTRNLFARRVRIQPRKGEDIFGNLNPSGRPIHVATPEERNKIPTTNEFFIDTGLEPEEVKKRVRAGDPVTLVQDFVEFGDLVSGKCMDNRAACWVGIDTLKRLKKNHDDVYVVFTVQEEIGVRGAITSSYAIDPDIGIAIDVTLAVDTPGVSEDEQITKLGKGVAIKVMDAYSISDNELVETFIEIAEKSKIPHQMELLPMGGTDAGALQRARGGSKAITLSIPTRYIHTVTETLHKKDLKATSDLLVKYLETKP</sequence>
<proteinExistence type="inferred from homology"/>
<gene>
    <name evidence="9" type="ORF">FRD01_19345</name>
</gene>
<feature type="binding site" evidence="8">
    <location>
        <position position="228"/>
    </location>
    <ligand>
        <name>Zn(2+)</name>
        <dbReference type="ChEBI" id="CHEBI:29105"/>
        <label>1</label>
    </ligand>
</feature>
<dbReference type="KEGG" id="bbae:FRD01_19345"/>
<evidence type="ECO:0000256" key="4">
    <source>
        <dbReference type="ARBA" id="ARBA00022723"/>
    </source>
</evidence>
<comment type="similarity">
    <text evidence="1 6">Belongs to the peptidase M42 family.</text>
</comment>
<dbReference type="Gene3D" id="2.40.30.40">
    <property type="entry name" value="Peptidase M42, domain 2"/>
    <property type="match status" value="1"/>
</dbReference>
<feature type="binding site" evidence="8">
    <location>
        <position position="62"/>
    </location>
    <ligand>
        <name>Zn(2+)</name>
        <dbReference type="ChEBI" id="CHEBI:29105"/>
        <label>1</label>
    </ligand>
</feature>
<feature type="binding site" evidence="8">
    <location>
        <position position="206"/>
    </location>
    <ligand>
        <name>Zn(2+)</name>
        <dbReference type="ChEBI" id="CHEBI:29105"/>
        <label>2</label>
    </ligand>
</feature>
<dbReference type="InterPro" id="IPR051464">
    <property type="entry name" value="Peptidase_M42_aminopept"/>
</dbReference>
<dbReference type="PANTHER" id="PTHR32481">
    <property type="entry name" value="AMINOPEPTIDASE"/>
    <property type="match status" value="1"/>
</dbReference>
<reference evidence="9 10" key="1">
    <citation type="submission" date="2019-08" db="EMBL/GenBank/DDBJ databases">
        <authorList>
            <person name="Liang Q."/>
        </authorList>
    </citation>
    <scope>NUCLEOTIDE SEQUENCE [LARGE SCALE GENOMIC DNA]</scope>
    <source>
        <strain evidence="9 10">V1718</strain>
    </source>
</reference>
<evidence type="ECO:0000256" key="6">
    <source>
        <dbReference type="PIRNR" id="PIRNR001123"/>
    </source>
</evidence>